<proteinExistence type="predicted"/>
<dbReference type="AlphaFoldDB" id="A0A8J3PRM5"/>
<protein>
    <recommendedName>
        <fullName evidence="5">Pentapeptide repeat-containing protein</fullName>
    </recommendedName>
</protein>
<dbReference type="Gene3D" id="2.160.20.80">
    <property type="entry name" value="E3 ubiquitin-protein ligase SopA"/>
    <property type="match status" value="1"/>
</dbReference>
<evidence type="ECO:0000313" key="3">
    <source>
        <dbReference type="EMBL" id="GIG77321.1"/>
    </source>
</evidence>
<comment type="caution">
    <text evidence="3">The sequence shown here is derived from an EMBL/GenBank/DDBJ whole genome shotgun (WGS) entry which is preliminary data.</text>
</comment>
<feature type="transmembrane region" description="Helical" evidence="2">
    <location>
        <begin position="70"/>
        <end position="91"/>
    </location>
</feature>
<dbReference type="PANTHER" id="PTHR14136">
    <property type="entry name" value="BTB_POZ DOMAIN-CONTAINING PROTEIN KCTD9"/>
    <property type="match status" value="1"/>
</dbReference>
<dbReference type="SUPFAM" id="SSF141571">
    <property type="entry name" value="Pentapeptide repeat-like"/>
    <property type="match status" value="1"/>
</dbReference>
<feature type="transmembrane region" description="Helical" evidence="2">
    <location>
        <begin position="21"/>
        <end position="39"/>
    </location>
</feature>
<accession>A0A8J3PRM5</accession>
<dbReference type="InterPro" id="IPR051082">
    <property type="entry name" value="Pentapeptide-BTB/POZ_domain"/>
</dbReference>
<evidence type="ECO:0000313" key="4">
    <source>
        <dbReference type="Proteomes" id="UP000630097"/>
    </source>
</evidence>
<dbReference type="Proteomes" id="UP000630097">
    <property type="component" value="Unassembled WGS sequence"/>
</dbReference>
<evidence type="ECO:0008006" key="5">
    <source>
        <dbReference type="Google" id="ProtNLM"/>
    </source>
</evidence>
<keyword evidence="2" id="KW-1133">Transmembrane helix</keyword>
<sequence length="363" mass="39063">MVLFIIKRRLRPALPVWALRSLWIVLSLGALTLAAVVIWNGPVWFDSTLLANIGDAEKKAQAVSSTRTTLLQMFLSFGGLATVVFSARTYLLSRSGQVADRYAKATSQLVSDNPAERIGAIYSLARLLKDSPRDHRAIVDLLAAFVRHSRALGAEALDDGGLVEDDECESGLSWKGDHFPIDVQSVIDVLVKRPKRFETPWILIGRADLAGARFTNGWIDTIHFEGCNLRGAHFVHAKATSVVLSECDLRATNLSGAQLPFAHMQDSDLRGALVRWVNLRGAGLMRTDFRGAVLRGSDLRGAALADADLRGVDLSEVNGLSAGQIAEAVTDGETVLPPYLTSRPADGGAKGDVPHPEGSPPAA</sequence>
<dbReference type="Pfam" id="PF00805">
    <property type="entry name" value="Pentapeptide"/>
    <property type="match status" value="2"/>
</dbReference>
<keyword evidence="2" id="KW-0472">Membrane</keyword>
<dbReference type="EMBL" id="BONV01000001">
    <property type="protein sequence ID" value="GIG77321.1"/>
    <property type="molecule type" value="Genomic_DNA"/>
</dbReference>
<organism evidence="3 4">
    <name type="scientific">Planotetraspora kaengkrachanensis</name>
    <dbReference type="NCBI Taxonomy" id="575193"/>
    <lineage>
        <taxon>Bacteria</taxon>
        <taxon>Bacillati</taxon>
        <taxon>Actinomycetota</taxon>
        <taxon>Actinomycetes</taxon>
        <taxon>Streptosporangiales</taxon>
        <taxon>Streptosporangiaceae</taxon>
        <taxon>Planotetraspora</taxon>
    </lineage>
</organism>
<name>A0A8J3PRM5_9ACTN</name>
<feature type="region of interest" description="Disordered" evidence="1">
    <location>
        <begin position="336"/>
        <end position="363"/>
    </location>
</feature>
<dbReference type="InterPro" id="IPR001646">
    <property type="entry name" value="5peptide_repeat"/>
</dbReference>
<evidence type="ECO:0000256" key="2">
    <source>
        <dbReference type="SAM" id="Phobius"/>
    </source>
</evidence>
<keyword evidence="4" id="KW-1185">Reference proteome</keyword>
<keyword evidence="2" id="KW-0812">Transmembrane</keyword>
<reference evidence="3 4" key="1">
    <citation type="submission" date="2021-01" db="EMBL/GenBank/DDBJ databases">
        <title>Whole genome shotgun sequence of Planotetraspora kaengkrachanensis NBRC 104272.</title>
        <authorList>
            <person name="Komaki H."/>
            <person name="Tamura T."/>
        </authorList>
    </citation>
    <scope>NUCLEOTIDE SEQUENCE [LARGE SCALE GENOMIC DNA]</scope>
    <source>
        <strain evidence="3 4">NBRC 104272</strain>
    </source>
</reference>
<dbReference type="PANTHER" id="PTHR14136:SF17">
    <property type="entry name" value="BTB_POZ DOMAIN-CONTAINING PROTEIN KCTD9"/>
    <property type="match status" value="1"/>
</dbReference>
<gene>
    <name evidence="3" type="ORF">Pka01_04480</name>
</gene>
<evidence type="ECO:0000256" key="1">
    <source>
        <dbReference type="SAM" id="MobiDB-lite"/>
    </source>
</evidence>